<protein>
    <submittedName>
        <fullName evidence="3">Uncharacterized protein</fullName>
    </submittedName>
</protein>
<keyword evidence="4" id="KW-1185">Reference proteome</keyword>
<dbReference type="EMBL" id="CAEX01001174">
    <property type="protein sequence ID" value="CCD18438.1"/>
    <property type="molecule type" value="Genomic_DNA"/>
</dbReference>
<dbReference type="VEuPathDB" id="TriTrypDB:TvY486_0001010"/>
<feature type="signal peptide" evidence="2">
    <location>
        <begin position="1"/>
        <end position="19"/>
    </location>
</feature>
<organism evidence="3 4">
    <name type="scientific">Trypanosoma vivax (strain Y486)</name>
    <dbReference type="NCBI Taxonomy" id="1055687"/>
    <lineage>
        <taxon>Eukaryota</taxon>
        <taxon>Discoba</taxon>
        <taxon>Euglenozoa</taxon>
        <taxon>Kinetoplastea</taxon>
        <taxon>Metakinetoplastina</taxon>
        <taxon>Trypanosomatida</taxon>
        <taxon>Trypanosomatidae</taxon>
        <taxon>Trypanosoma</taxon>
        <taxon>Duttonella</taxon>
    </lineage>
</organism>
<keyword evidence="2" id="KW-0732">Signal</keyword>
<feature type="chain" id="PRO_5003394872" evidence="2">
    <location>
        <begin position="20"/>
        <end position="973"/>
    </location>
</feature>
<keyword evidence="1" id="KW-0175">Coiled coil</keyword>
<reference evidence="3 4" key="1">
    <citation type="journal article" date="2012" name="Proc. Natl. Acad. Sci. U.S.A.">
        <title>Antigenic diversity is generated by distinct evolutionary mechanisms in African trypanosome species.</title>
        <authorList>
            <person name="Jackson A.P."/>
            <person name="Berry A."/>
            <person name="Aslett M."/>
            <person name="Allison H.C."/>
            <person name="Burton P."/>
            <person name="Vavrova-Anderson J."/>
            <person name="Brown R."/>
            <person name="Browne H."/>
            <person name="Corton N."/>
            <person name="Hauser H."/>
            <person name="Gamble J."/>
            <person name="Gilderthorp R."/>
            <person name="Marcello L."/>
            <person name="McQuillan J."/>
            <person name="Otto T.D."/>
            <person name="Quail M.A."/>
            <person name="Sanders M.J."/>
            <person name="van Tonder A."/>
            <person name="Ginger M.L."/>
            <person name="Field M.C."/>
            <person name="Barry J.D."/>
            <person name="Hertz-Fowler C."/>
            <person name="Berriman M."/>
        </authorList>
    </citation>
    <scope>NUCLEOTIDE SEQUENCE</scope>
    <source>
        <strain evidence="3 4">Y486</strain>
    </source>
</reference>
<evidence type="ECO:0000256" key="1">
    <source>
        <dbReference type="SAM" id="Coils"/>
    </source>
</evidence>
<proteinExistence type="predicted"/>
<gene>
    <name evidence="3" type="ORF">TvY486_0001010</name>
</gene>
<evidence type="ECO:0000256" key="2">
    <source>
        <dbReference type="SAM" id="SignalP"/>
    </source>
</evidence>
<accession>F9WLP6</accession>
<dbReference type="Proteomes" id="UP000009027">
    <property type="component" value="Unassembled WGS sequence"/>
</dbReference>
<name>F9WLP6_TRYVY</name>
<evidence type="ECO:0000313" key="4">
    <source>
        <dbReference type="Proteomes" id="UP000009027"/>
    </source>
</evidence>
<feature type="coiled-coil region" evidence="1">
    <location>
        <begin position="55"/>
        <end position="82"/>
    </location>
</feature>
<evidence type="ECO:0000313" key="3">
    <source>
        <dbReference type="EMBL" id="CCD18438.1"/>
    </source>
</evidence>
<dbReference type="AlphaFoldDB" id="F9WLP6"/>
<sequence>MISSLCLLLLVSLPTSTQATDGQCLEDSENLRVWCEAGSLLWGWFNVTTESMRRARGLLEQISNFTQEEKELENNVKSTKEKVFILLGGSTDNRNAQKNSLWETVRAMEQQYTDDHGKRKDLLEQAKEKAHSSIAAATEAYYTISLSCVWMEHRMSMPLGKEIDEKGLRERLVLLSKTGGSCQGKGKVANTLLKLNKPPELFDTISLDAWKAHTVKVLAQAREELQLHMRVCRTSAINSLVEKAKVIDEEIWRTVEGLRIAMKDYETAKARLEGVYLTGSAYQTALGRVKEATLDKVDALLQQRCQTMKGKVRLQMLLKQSEESRKNRKQRLSETQMTLRKMLERQQLAEGHQEKGRQIFLNLRMALGTSRTDAGETGASLFTANKGHSSWNAADGLFMSNTTAAKEALLKAEKALVAAERLVGDEYPSVANCNTSIQRTVNVPIGADCDGHKLEKDHISSQYYTTQTLVSLENEMLAHKNCKKILDDQITVLEEKLATQARREKDVEASMETADRRSKERDNSLAHAVSVMYHIVLRAKCGADAAIRSLQAEAGKLETEKNRVASVIREAKASAQTAKQVTKNVRLVPKEMLHNLNTALSGLDVAERMFQKNINQQAKAHRQLMHHVALAEKNKSTNRPAETGLLSNNTYLDRNDLSLTGNCERQQLAALAKQLTEGNSSLETALAEVIRVGEIVAGVRSATWEYEDATKGLSSQRQEQSTRINQQVKNVKQSADLVQKEVRRLQREHFARKMQSLMEDMCGYAMELNSLNQENTAFRSETDALEAVASEEYRKIQTNRVVDQDVREYDNKVEQAFEYASGRIALLRTTINRLSENQAAMVKKIRTKIMDTRIKENKQGATSAWRLTETILSNLEVILNEHVCTPEQVKEMVKALLQITPEHSMGYLNETDTMKSIVATLQQTVKTAKQSLEQVASQATLARKAVSCASEAAEESSCTPLHRQLLNVLQHIW</sequence>